<dbReference type="InterPro" id="IPR004431">
    <property type="entry name" value="3-IsopropMal_deHydase_ssu"/>
</dbReference>
<reference evidence="13 14" key="1">
    <citation type="submission" date="2018-01" db="EMBL/GenBank/DDBJ databases">
        <title>Whole genome analyses suggest that Burkholderia sensu lato contains two further novel genera in the rhizoxinica-symbiotica group Mycetohabitans gen. nov., and Trinickia gen. nov.: implications for the evolution of diazotrophy and nodulation in the Burkholderiaceae.</title>
        <authorList>
            <person name="Estrada-de los Santos P."/>
            <person name="Palmer M."/>
            <person name="Chavez-Ramirez B."/>
            <person name="Beukes C."/>
            <person name="Steenkamp E.T."/>
            <person name="Hirsch A.M."/>
            <person name="Manyaka P."/>
            <person name="Maluk M."/>
            <person name="Lafos M."/>
            <person name="Crook M."/>
            <person name="Gross E."/>
            <person name="Simon M.F."/>
            <person name="Bueno dos Reis Junior F."/>
            <person name="Poole P.S."/>
            <person name="Venter S.N."/>
            <person name="James E.K."/>
        </authorList>
    </citation>
    <scope>NUCLEOTIDE SEQUENCE [LARGE SCALE GENOMIC DNA]</scope>
    <source>
        <strain evidence="13 14">WSM 3937</strain>
    </source>
</reference>
<gene>
    <name evidence="12" type="primary">leuD_2</name>
    <name evidence="10 13" type="synonym">leuD</name>
    <name evidence="13" type="ORF">C0Z16_29200</name>
    <name evidence="12" type="ORF">LMG27174_06079</name>
</gene>
<evidence type="ECO:0000256" key="10">
    <source>
        <dbReference type="HAMAP-Rule" id="MF_01031"/>
    </source>
</evidence>
<keyword evidence="9 10" id="KW-0100">Branched-chain amino acid biosynthesis</keyword>
<sequence>MDKFVEFQGRLAPIDRTNVDTDAIIPKQFMKSINRTGFGVNLFDEWRYLDPGEPGKDISERQPNPDFPLNQPRFRDARALLTRQNFGCGSSREHAVWALHDFGIRVIVAPSFADIFYGNCFKNGILPIVLADAAVDRLFAEIAEVEDYSFHVSLPAQELTTSAGDTYKFDVDPGRKMRLLEGLDDVSFTLRSRETIQAYEKRRREEEPWLFPSNAA</sequence>
<dbReference type="EC" id="4.2.1.33" evidence="10"/>
<comment type="catalytic activity">
    <reaction evidence="1 10">
        <text>(2R,3S)-3-isopropylmalate = (2S)-2-isopropylmalate</text>
        <dbReference type="Rhea" id="RHEA:32287"/>
        <dbReference type="ChEBI" id="CHEBI:1178"/>
        <dbReference type="ChEBI" id="CHEBI:35121"/>
        <dbReference type="EC" id="4.2.1.33"/>
    </reaction>
</comment>
<dbReference type="UniPathway" id="UPA00048">
    <property type="reaction ID" value="UER00071"/>
</dbReference>
<comment type="pathway">
    <text evidence="3 10">Amino-acid biosynthesis; L-leucine biosynthesis; L-leucine from 3-methyl-2-oxobutanoate: step 2/4.</text>
</comment>
<evidence type="ECO:0000256" key="4">
    <source>
        <dbReference type="ARBA" id="ARBA00009845"/>
    </source>
</evidence>
<evidence type="ECO:0000256" key="9">
    <source>
        <dbReference type="ARBA" id="ARBA00023304"/>
    </source>
</evidence>
<dbReference type="NCBIfam" id="NF002458">
    <property type="entry name" value="PRK01641.1"/>
    <property type="match status" value="1"/>
</dbReference>
<dbReference type="InterPro" id="IPR015928">
    <property type="entry name" value="Aconitase/3IPM_dehydase_swvl"/>
</dbReference>
<comment type="similarity">
    <text evidence="4 10">Belongs to the LeuD family. LeuD type 1 subfamily.</text>
</comment>
<comment type="function">
    <text evidence="2 10">Catalyzes the isomerization between 2-isopropylmalate and 3-isopropylmalate, via the formation of 2-isopropylmaleate.</text>
</comment>
<accession>A0A2N7W7W2</accession>
<dbReference type="Gene3D" id="3.20.19.10">
    <property type="entry name" value="Aconitase, domain 4"/>
    <property type="match status" value="1"/>
</dbReference>
<dbReference type="AlphaFoldDB" id="A0A2N7W7W2"/>
<evidence type="ECO:0000256" key="8">
    <source>
        <dbReference type="ARBA" id="ARBA00023239"/>
    </source>
</evidence>
<dbReference type="GO" id="GO:0003861">
    <property type="term" value="F:3-isopropylmalate dehydratase activity"/>
    <property type="evidence" value="ECO:0007669"/>
    <property type="project" value="UniProtKB-UniRule"/>
</dbReference>
<comment type="subunit">
    <text evidence="5 10">Heterodimer of LeuC and LeuD.</text>
</comment>
<evidence type="ECO:0000256" key="1">
    <source>
        <dbReference type="ARBA" id="ARBA00000491"/>
    </source>
</evidence>
<dbReference type="OrthoDB" id="9777465at2"/>
<dbReference type="InterPro" id="IPR000573">
    <property type="entry name" value="AconitaseA/IPMdHydase_ssu_swvl"/>
</dbReference>
<name>A0A2N7W7W2_9BURK</name>
<dbReference type="CDD" id="cd01577">
    <property type="entry name" value="IPMI_Swivel"/>
    <property type="match status" value="1"/>
</dbReference>
<feature type="domain" description="Aconitase A/isopropylmalate dehydratase small subunit swivel" evidence="11">
    <location>
        <begin position="1"/>
        <end position="131"/>
    </location>
</feature>
<evidence type="ECO:0000313" key="15">
    <source>
        <dbReference type="Proteomes" id="UP000494205"/>
    </source>
</evidence>
<dbReference type="EMBL" id="CADIJZ010000030">
    <property type="protein sequence ID" value="CAB3734044.1"/>
    <property type="molecule type" value="Genomic_DNA"/>
</dbReference>
<dbReference type="GO" id="GO:0009098">
    <property type="term" value="P:L-leucine biosynthetic process"/>
    <property type="evidence" value="ECO:0007669"/>
    <property type="project" value="UniProtKB-UniRule"/>
</dbReference>
<dbReference type="RefSeq" id="WP_102635574.1">
    <property type="nucleotide sequence ID" value="NZ_CADIJZ010000030.1"/>
</dbReference>
<keyword evidence="7 10" id="KW-0028">Amino-acid biosynthesis</keyword>
<protein>
    <recommendedName>
        <fullName evidence="10">3-isopropylmalate dehydratase small subunit</fullName>
        <ecNumber evidence="10">4.2.1.33</ecNumber>
    </recommendedName>
    <alternativeName>
        <fullName evidence="10">Alpha-IPM isomerase</fullName>
        <shortName evidence="10">IPMI</shortName>
    </alternativeName>
    <alternativeName>
        <fullName evidence="10">Isopropylmalate isomerase</fullName>
    </alternativeName>
</protein>
<evidence type="ECO:0000313" key="13">
    <source>
        <dbReference type="EMBL" id="PMS25482.1"/>
    </source>
</evidence>
<evidence type="ECO:0000259" key="11">
    <source>
        <dbReference type="Pfam" id="PF00694"/>
    </source>
</evidence>
<reference evidence="12 15" key="2">
    <citation type="submission" date="2020-04" db="EMBL/GenBank/DDBJ databases">
        <authorList>
            <person name="De Canck E."/>
        </authorList>
    </citation>
    <scope>NUCLEOTIDE SEQUENCE [LARGE SCALE GENOMIC DNA]</scope>
    <source>
        <strain evidence="12 15">LMG 27174</strain>
    </source>
</reference>
<proteinExistence type="inferred from homology"/>
<dbReference type="InterPro" id="IPR033940">
    <property type="entry name" value="IPMI_Swivel"/>
</dbReference>
<evidence type="ECO:0000313" key="14">
    <source>
        <dbReference type="Proteomes" id="UP000235659"/>
    </source>
</evidence>
<dbReference type="Proteomes" id="UP000235659">
    <property type="component" value="Unassembled WGS sequence"/>
</dbReference>
<keyword evidence="6 10" id="KW-0432">Leucine biosynthesis</keyword>
<dbReference type="FunFam" id="3.20.19.10:FF:000003">
    <property type="entry name" value="3-isopropylmalate dehydratase small subunit"/>
    <property type="match status" value="1"/>
</dbReference>
<dbReference type="PANTHER" id="PTHR43345:SF5">
    <property type="entry name" value="3-ISOPROPYLMALATE DEHYDRATASE SMALL SUBUNIT"/>
    <property type="match status" value="1"/>
</dbReference>
<evidence type="ECO:0000256" key="3">
    <source>
        <dbReference type="ARBA" id="ARBA00004729"/>
    </source>
</evidence>
<evidence type="ECO:0000313" key="12">
    <source>
        <dbReference type="EMBL" id="CAB3734044.1"/>
    </source>
</evidence>
<keyword evidence="14" id="KW-1185">Reference proteome</keyword>
<dbReference type="GO" id="GO:0009316">
    <property type="term" value="C:3-isopropylmalate dehydratase complex"/>
    <property type="evidence" value="ECO:0007669"/>
    <property type="project" value="InterPro"/>
</dbReference>
<dbReference type="Proteomes" id="UP000494205">
    <property type="component" value="Unassembled WGS sequence"/>
</dbReference>
<evidence type="ECO:0000256" key="5">
    <source>
        <dbReference type="ARBA" id="ARBA00011271"/>
    </source>
</evidence>
<dbReference type="EMBL" id="PNXY01000029">
    <property type="protein sequence ID" value="PMS25482.1"/>
    <property type="molecule type" value="Genomic_DNA"/>
</dbReference>
<evidence type="ECO:0000256" key="7">
    <source>
        <dbReference type="ARBA" id="ARBA00022605"/>
    </source>
</evidence>
<dbReference type="InterPro" id="IPR050075">
    <property type="entry name" value="LeuD"/>
</dbReference>
<dbReference type="NCBIfam" id="TIGR00171">
    <property type="entry name" value="leuD"/>
    <property type="match status" value="1"/>
</dbReference>
<dbReference type="HAMAP" id="MF_01031">
    <property type="entry name" value="LeuD_type1"/>
    <property type="match status" value="1"/>
</dbReference>
<evidence type="ECO:0000256" key="2">
    <source>
        <dbReference type="ARBA" id="ARBA00002695"/>
    </source>
</evidence>
<keyword evidence="8 10" id="KW-0456">Lyase</keyword>
<dbReference type="SUPFAM" id="SSF52016">
    <property type="entry name" value="LeuD/IlvD-like"/>
    <property type="match status" value="1"/>
</dbReference>
<dbReference type="Pfam" id="PF00694">
    <property type="entry name" value="Aconitase_C"/>
    <property type="match status" value="1"/>
</dbReference>
<dbReference type="PANTHER" id="PTHR43345">
    <property type="entry name" value="3-ISOPROPYLMALATE DEHYDRATASE SMALL SUBUNIT 2-RELATED-RELATED"/>
    <property type="match status" value="1"/>
</dbReference>
<evidence type="ECO:0000256" key="6">
    <source>
        <dbReference type="ARBA" id="ARBA00022430"/>
    </source>
</evidence>
<organism evidence="12 15">
    <name type="scientific">Paraburkholderia rhynchosiae</name>
    <dbReference type="NCBI Taxonomy" id="487049"/>
    <lineage>
        <taxon>Bacteria</taxon>
        <taxon>Pseudomonadati</taxon>
        <taxon>Pseudomonadota</taxon>
        <taxon>Betaproteobacteria</taxon>
        <taxon>Burkholderiales</taxon>
        <taxon>Burkholderiaceae</taxon>
        <taxon>Paraburkholderia</taxon>
    </lineage>
</organism>